<evidence type="ECO:0000313" key="2">
    <source>
        <dbReference type="EMBL" id="HJB09099.1"/>
    </source>
</evidence>
<name>A0A9D2LAN1_9MICO</name>
<evidence type="ECO:0000313" key="3">
    <source>
        <dbReference type="Proteomes" id="UP000823823"/>
    </source>
</evidence>
<dbReference type="AlphaFoldDB" id="A0A9D2LAN1"/>
<gene>
    <name evidence="2" type="ORF">H9786_01000</name>
</gene>
<protein>
    <submittedName>
        <fullName evidence="2">Uncharacterized protein</fullName>
    </submittedName>
</protein>
<reference evidence="2" key="2">
    <citation type="submission" date="2021-04" db="EMBL/GenBank/DDBJ databases">
        <authorList>
            <person name="Gilroy R."/>
        </authorList>
    </citation>
    <scope>NUCLEOTIDE SEQUENCE</scope>
    <source>
        <strain evidence="2">ChiHjej13B12-24818</strain>
    </source>
</reference>
<dbReference type="Proteomes" id="UP000823823">
    <property type="component" value="Unassembled WGS sequence"/>
</dbReference>
<organism evidence="2 3">
    <name type="scientific">Candidatus Brachybacterium merdavium</name>
    <dbReference type="NCBI Taxonomy" id="2838513"/>
    <lineage>
        <taxon>Bacteria</taxon>
        <taxon>Bacillati</taxon>
        <taxon>Actinomycetota</taxon>
        <taxon>Actinomycetes</taxon>
        <taxon>Micrococcales</taxon>
        <taxon>Dermabacteraceae</taxon>
        <taxon>Brachybacterium</taxon>
    </lineage>
</organism>
<reference evidence="2" key="1">
    <citation type="journal article" date="2021" name="PeerJ">
        <title>Extensive microbial diversity within the chicken gut microbiome revealed by metagenomics and culture.</title>
        <authorList>
            <person name="Gilroy R."/>
            <person name="Ravi A."/>
            <person name="Getino M."/>
            <person name="Pursley I."/>
            <person name="Horton D.L."/>
            <person name="Alikhan N.F."/>
            <person name="Baker D."/>
            <person name="Gharbi K."/>
            <person name="Hall N."/>
            <person name="Watson M."/>
            <person name="Adriaenssens E.M."/>
            <person name="Foster-Nyarko E."/>
            <person name="Jarju S."/>
            <person name="Secka A."/>
            <person name="Antonio M."/>
            <person name="Oren A."/>
            <person name="Chaudhuri R.R."/>
            <person name="La Ragione R."/>
            <person name="Hildebrand F."/>
            <person name="Pallen M.J."/>
        </authorList>
    </citation>
    <scope>NUCLEOTIDE SEQUENCE</scope>
    <source>
        <strain evidence="2">ChiHjej13B12-24818</strain>
    </source>
</reference>
<dbReference type="EMBL" id="DWZH01000008">
    <property type="protein sequence ID" value="HJB09099.1"/>
    <property type="molecule type" value="Genomic_DNA"/>
</dbReference>
<evidence type="ECO:0000256" key="1">
    <source>
        <dbReference type="SAM" id="MobiDB-lite"/>
    </source>
</evidence>
<proteinExistence type="predicted"/>
<sequence>MPKKKKRRSAGSPGPQGRPQRPRHSERQELQAGFELWLSSSDGAAPARIIGTLLDLKAEHFDSPDPTLWTEEVTVELMTEIVPRKILQTRQDAMDLVPALRLFFEFLRARGRWNEDSMSSPVASTLLAGLEFTVLEAVDDPSRRSFSSNILTYGLEHGLDPEDEDALAAYMEWYNSLPHAHRVELSDRGRISDPAISYDPSRAPPAPHEAHGISFVAGDGHGDARRDAAADDASPSWPWFLPDTDIDLERIRDWDPREHLEVYRRNTLVRRAQILLDFIGPGRRLTSTGALNRADTAEVLQRFGIDRTARSMWDVPEITQAWGTLHDGNWLETTGTQVRPGSGPVAPASPDEQPEQFIDFAHSLLLSALGSMWARDGSEGGFIGMPDTLTTLLYVCQEGGLRRYDLHREQIPEVPLDPRTGQQDMDELVRYMRVATDLERLQTAGILEGDEVRVRGSAPVLIAAIGFTEILGQMGEEP</sequence>
<feature type="compositionally biased region" description="Low complexity" evidence="1">
    <location>
        <begin position="10"/>
        <end position="19"/>
    </location>
</feature>
<feature type="region of interest" description="Disordered" evidence="1">
    <location>
        <begin position="1"/>
        <end position="29"/>
    </location>
</feature>
<comment type="caution">
    <text evidence="2">The sequence shown here is derived from an EMBL/GenBank/DDBJ whole genome shotgun (WGS) entry which is preliminary data.</text>
</comment>
<accession>A0A9D2LAN1</accession>